<gene>
    <name evidence="4" type="ORF">HGG82_01715</name>
</gene>
<comment type="caution">
    <text evidence="4">The sequence shown here is derived from an EMBL/GenBank/DDBJ whole genome shotgun (WGS) entry which is preliminary data.</text>
</comment>
<feature type="region of interest" description="Disordered" evidence="2">
    <location>
        <begin position="28"/>
        <end position="51"/>
    </location>
</feature>
<keyword evidence="3" id="KW-1133">Transmembrane helix</keyword>
<feature type="region of interest" description="Disordered" evidence="2">
    <location>
        <begin position="232"/>
        <end position="259"/>
    </location>
</feature>
<evidence type="ECO:0000256" key="1">
    <source>
        <dbReference type="SAM" id="Coils"/>
    </source>
</evidence>
<feature type="transmembrane region" description="Helical" evidence="3">
    <location>
        <begin position="506"/>
        <end position="524"/>
    </location>
</feature>
<dbReference type="PROSITE" id="PS51257">
    <property type="entry name" value="PROKAR_LIPOPROTEIN"/>
    <property type="match status" value="1"/>
</dbReference>
<organism evidence="4 5">
    <name type="scientific">Marinomonas profundi</name>
    <dbReference type="NCBI Taxonomy" id="2726122"/>
    <lineage>
        <taxon>Bacteria</taxon>
        <taxon>Pseudomonadati</taxon>
        <taxon>Pseudomonadota</taxon>
        <taxon>Gammaproteobacteria</taxon>
        <taxon>Oceanospirillales</taxon>
        <taxon>Oceanospirillaceae</taxon>
        <taxon>Marinomonas</taxon>
    </lineage>
</organism>
<evidence type="ECO:0000256" key="2">
    <source>
        <dbReference type="SAM" id="MobiDB-lite"/>
    </source>
</evidence>
<dbReference type="EMBL" id="JABAEK010000001">
    <property type="protein sequence ID" value="NLQ16340.1"/>
    <property type="molecule type" value="Genomic_DNA"/>
</dbReference>
<dbReference type="Proteomes" id="UP000586067">
    <property type="component" value="Unassembled WGS sequence"/>
</dbReference>
<feature type="coiled-coil region" evidence="1">
    <location>
        <begin position="279"/>
        <end position="372"/>
    </location>
</feature>
<name>A0A847R7U2_9GAMM</name>
<keyword evidence="3" id="KW-0812">Transmembrane</keyword>
<dbReference type="RefSeq" id="WP_168822311.1">
    <property type="nucleotide sequence ID" value="NZ_CP073013.1"/>
</dbReference>
<evidence type="ECO:0000313" key="4">
    <source>
        <dbReference type="EMBL" id="NLQ16340.1"/>
    </source>
</evidence>
<feature type="compositionally biased region" description="Polar residues" evidence="2">
    <location>
        <begin position="241"/>
        <end position="259"/>
    </location>
</feature>
<dbReference type="SUPFAM" id="SSF57997">
    <property type="entry name" value="Tropomyosin"/>
    <property type="match status" value="1"/>
</dbReference>
<keyword evidence="1" id="KW-0175">Coiled coil</keyword>
<sequence>MKARTTILIPITLGLMISACSTSSRQQTDSVIGSEATSIEPQQQGSATNKDTELNETLQAKLSQIDSLKQQLADNQQRLLTLNQSLDEKDATIAELQKNATNAETLAALEEQKNLRQALESRYAALKLDNDLLNRRINQLENENTSLTQQVSRLEQAPTAEDNFQQRYFSLLRENTRLQQKYANLESDNQRNQRRLAALKKENLMLGGALSEARAQHQVLWDRIRHLSGEKVAQESDLSTHESPISEPQTVTDTESQEASFDVGAADYDTENSSMRMDIASLQEQVENQKYLIDEYRNDILKLEAALDETANYESRWQALDTKLAQAQQNNLLLSEQLSIAQTRLNSSQTELNTLSAKLSNTQQALEAKENNSISMAAVMASLESQFSARLQNVQWQLPNEMALHNTFEILVSATVQPASSGQTYLAELVTDSAIQMMSDPVVSVVAEDGRLQWRWRVSGLNERPEAQLNLFVSQQVNVQDQIIQRQIHRGEETLSLVNTNWLEKYGYWGVAILLGLLGGFLIGRVNKAKNNI</sequence>
<reference evidence="4 5" key="1">
    <citation type="submission" date="2020-04" db="EMBL/GenBank/DDBJ databases">
        <title>Marinomonas sp. M1K-6 isolated from the deep seawater of the Mariana Trench.</title>
        <authorList>
            <person name="Li Y."/>
        </authorList>
    </citation>
    <scope>NUCLEOTIDE SEQUENCE [LARGE SCALE GENOMIC DNA]</scope>
    <source>
        <strain evidence="4 5">M1K-6</strain>
    </source>
</reference>
<accession>A0A847R7U2</accession>
<protein>
    <submittedName>
        <fullName evidence="4">Uncharacterized protein</fullName>
    </submittedName>
</protein>
<dbReference type="AlphaFoldDB" id="A0A847R7U2"/>
<evidence type="ECO:0000256" key="3">
    <source>
        <dbReference type="SAM" id="Phobius"/>
    </source>
</evidence>
<feature type="coiled-coil region" evidence="1">
    <location>
        <begin position="55"/>
        <end position="202"/>
    </location>
</feature>
<evidence type="ECO:0000313" key="5">
    <source>
        <dbReference type="Proteomes" id="UP000586067"/>
    </source>
</evidence>
<keyword evidence="5" id="KW-1185">Reference proteome</keyword>
<keyword evidence="3" id="KW-0472">Membrane</keyword>
<proteinExistence type="predicted"/>